<dbReference type="RefSeq" id="WP_409551983.1">
    <property type="nucleotide sequence ID" value="NZ_JBKBDE010000010.1"/>
</dbReference>
<comment type="similarity">
    <text evidence="1">Belongs to the 'phage' integrase family.</text>
</comment>
<dbReference type="Gene3D" id="1.10.150.130">
    <property type="match status" value="1"/>
</dbReference>
<dbReference type="CDD" id="cd00397">
    <property type="entry name" value="DNA_BRE_C"/>
    <property type="match status" value="1"/>
</dbReference>
<dbReference type="PANTHER" id="PTHR30349">
    <property type="entry name" value="PHAGE INTEGRASE-RELATED"/>
    <property type="match status" value="1"/>
</dbReference>
<evidence type="ECO:0000256" key="2">
    <source>
        <dbReference type="ARBA" id="ARBA00023125"/>
    </source>
</evidence>
<dbReference type="PANTHER" id="PTHR30349:SF64">
    <property type="entry name" value="PROPHAGE INTEGRASE INTD-RELATED"/>
    <property type="match status" value="1"/>
</dbReference>
<keyword evidence="2" id="KW-0238">DNA-binding</keyword>
<dbReference type="InterPro" id="IPR050090">
    <property type="entry name" value="Tyrosine_recombinase_XerCD"/>
</dbReference>
<dbReference type="Gene3D" id="1.10.443.10">
    <property type="entry name" value="Intergrase catalytic core"/>
    <property type="match status" value="1"/>
</dbReference>
<evidence type="ECO:0000259" key="4">
    <source>
        <dbReference type="PROSITE" id="PS51898"/>
    </source>
</evidence>
<evidence type="ECO:0000313" key="5">
    <source>
        <dbReference type="EMBL" id="MFN6553761.1"/>
    </source>
</evidence>
<evidence type="ECO:0000256" key="1">
    <source>
        <dbReference type="ARBA" id="ARBA00008857"/>
    </source>
</evidence>
<keyword evidence="3" id="KW-0233">DNA recombination</keyword>
<sequence length="460" mass="51791">MQVTANFCPLYEKHCASVESLPIRLLISVTKGHNWIERLSDMAKKGHRAWGSIKKQPTKRASFQASFNGPDGRRHYAPRIFTDKMSAEAWLLNEKIYIDRCEGTGERWRNVEERENEKKAKALGFIEYGAKVIAQRDIKETSRQLYEDKWDKLIVPAFEHVAVKDMSTQAVRDWFSSLDKQYARRNAQAYTVLSMICATAVEDGLLIANPCKIKGATSVKAKPKGEPLTVADVFAMAQWLYDYTPSNRKGYKPTTIEYPYRQYKYLVLISAFCGGTRIGETTELRRKDVVLSRGVPKVLKVERQVTHRLGKCQPGSTKTEDQRVVDIPSLIHTEVLELLSTIPNDPEALLFSPIQGGTWSCSHLNPNSFNTNILKRAAREALGREDVSPHSLRHFANTVANHAGLPLKEAMARTGHRSKQIHLDYIDGSTRNGAAMAERISDYVIAELNQASIQNGSKTA</sequence>
<dbReference type="Pfam" id="PF26003">
    <property type="entry name" value="Integrase_N_phage"/>
    <property type="match status" value="1"/>
</dbReference>
<evidence type="ECO:0000313" key="6">
    <source>
        <dbReference type="Proteomes" id="UP001635817"/>
    </source>
</evidence>
<dbReference type="EMBL" id="JBKBDE010000010">
    <property type="protein sequence ID" value="MFN6553761.1"/>
    <property type="molecule type" value="Genomic_DNA"/>
</dbReference>
<feature type="domain" description="Tyr recombinase" evidence="4">
    <location>
        <begin position="223"/>
        <end position="438"/>
    </location>
</feature>
<protein>
    <submittedName>
        <fullName evidence="5">Tyrosine-type recombinase/integrase</fullName>
    </submittedName>
</protein>
<dbReference type="InterPro" id="IPR013762">
    <property type="entry name" value="Integrase-like_cat_sf"/>
</dbReference>
<dbReference type="InterPro" id="IPR058717">
    <property type="entry name" value="Phage_L5_Integrase_N"/>
</dbReference>
<keyword evidence="6" id="KW-1185">Reference proteome</keyword>
<accession>A0ABW9M0H7</accession>
<dbReference type="Proteomes" id="UP001635817">
    <property type="component" value="Unassembled WGS sequence"/>
</dbReference>
<dbReference type="InterPro" id="IPR010998">
    <property type="entry name" value="Integrase_recombinase_N"/>
</dbReference>
<evidence type="ECO:0000256" key="3">
    <source>
        <dbReference type="ARBA" id="ARBA00023172"/>
    </source>
</evidence>
<proteinExistence type="inferred from homology"/>
<dbReference type="PROSITE" id="PS51898">
    <property type="entry name" value="TYR_RECOMBINASE"/>
    <property type="match status" value="1"/>
</dbReference>
<organism evidence="5 6">
    <name type="scientific">Mycolicibacterium septicum</name>
    <dbReference type="NCBI Taxonomy" id="98668"/>
    <lineage>
        <taxon>Bacteria</taxon>
        <taxon>Bacillati</taxon>
        <taxon>Actinomycetota</taxon>
        <taxon>Actinomycetes</taxon>
        <taxon>Mycobacteriales</taxon>
        <taxon>Mycobacteriaceae</taxon>
        <taxon>Mycolicibacterium</taxon>
    </lineage>
</organism>
<name>A0ABW9M0H7_9MYCO</name>
<dbReference type="InterPro" id="IPR002104">
    <property type="entry name" value="Integrase_catalytic"/>
</dbReference>
<gene>
    <name evidence="5" type="ORF">ACK4CP_25450</name>
</gene>
<dbReference type="InterPro" id="IPR011010">
    <property type="entry name" value="DNA_brk_join_enz"/>
</dbReference>
<dbReference type="Pfam" id="PF00589">
    <property type="entry name" value="Phage_integrase"/>
    <property type="match status" value="1"/>
</dbReference>
<comment type="caution">
    <text evidence="5">The sequence shown here is derived from an EMBL/GenBank/DDBJ whole genome shotgun (WGS) entry which is preliminary data.</text>
</comment>
<reference evidence="5 6" key="1">
    <citation type="submission" date="2024-12" db="EMBL/GenBank/DDBJ databases">
        <title>The coexistence of Mycolicibacterium septicum and Mycolicibacterium nivoides in clinical samples.</title>
        <authorList>
            <person name="Wang C."/>
            <person name="Feng Y."/>
            <person name="Zong Z."/>
        </authorList>
    </citation>
    <scope>NUCLEOTIDE SEQUENCE [LARGE SCALE GENOMIC DNA]</scope>
    <source>
        <strain evidence="5 6">120310</strain>
    </source>
</reference>
<dbReference type="SUPFAM" id="SSF56349">
    <property type="entry name" value="DNA breaking-rejoining enzymes"/>
    <property type="match status" value="1"/>
</dbReference>